<comment type="caution">
    <text evidence="1">Lacks conserved residue(s) required for the propagation of feature annotation.</text>
</comment>
<sequence length="183" mass="19620">MASHTTTHTLALAPEQNYQETSMKSSSMIVLTTCCLLALAASRASAAQCTFEIIIKTGGRKNAGTDSRVSLQISAASGPTLEITNLESWGEMSAGHDYFERGNLDRFSVPGKCMPSEPCKMLLKSDGKGNKPGWYVDYVMVTQLGSASSKQHLWSVNQWLALDEAPHKLSASSNGCGFAAELP</sequence>
<protein>
    <recommendedName>
        <fullName evidence="2">PLAT domain-containing protein</fullName>
    </recommendedName>
</protein>
<proteinExistence type="predicted"/>
<evidence type="ECO:0000313" key="3">
    <source>
        <dbReference type="EMBL" id="CAL5033033.1"/>
    </source>
</evidence>
<dbReference type="InterPro" id="IPR036392">
    <property type="entry name" value="PLAT/LH2_dom_sf"/>
</dbReference>
<accession>A0ABC9D7Z2</accession>
<evidence type="ECO:0000256" key="1">
    <source>
        <dbReference type="PROSITE-ProRule" id="PRU00152"/>
    </source>
</evidence>
<dbReference type="Proteomes" id="UP001497457">
    <property type="component" value="Chromosome 31b"/>
</dbReference>
<organism evidence="3 4">
    <name type="scientific">Urochloa decumbens</name>
    <dbReference type="NCBI Taxonomy" id="240449"/>
    <lineage>
        <taxon>Eukaryota</taxon>
        <taxon>Viridiplantae</taxon>
        <taxon>Streptophyta</taxon>
        <taxon>Embryophyta</taxon>
        <taxon>Tracheophyta</taxon>
        <taxon>Spermatophyta</taxon>
        <taxon>Magnoliopsida</taxon>
        <taxon>Liliopsida</taxon>
        <taxon>Poales</taxon>
        <taxon>Poaceae</taxon>
        <taxon>PACMAD clade</taxon>
        <taxon>Panicoideae</taxon>
        <taxon>Panicodae</taxon>
        <taxon>Paniceae</taxon>
        <taxon>Melinidinae</taxon>
        <taxon>Urochloa</taxon>
    </lineage>
</organism>
<dbReference type="PANTHER" id="PTHR31718:SF64">
    <property type="entry name" value="OS10G0361900 PROTEIN"/>
    <property type="match status" value="1"/>
</dbReference>
<gene>
    <name evidence="3" type="ORF">URODEC1_LOCUS82525</name>
</gene>
<name>A0ABC9D7Z2_9POAL</name>
<feature type="domain" description="PLAT" evidence="2">
    <location>
        <begin position="49"/>
        <end position="174"/>
    </location>
</feature>
<dbReference type="InterPro" id="IPR001024">
    <property type="entry name" value="PLAT/LH2_dom"/>
</dbReference>
<dbReference type="PROSITE" id="PS50095">
    <property type="entry name" value="PLAT"/>
    <property type="match status" value="1"/>
</dbReference>
<dbReference type="AlphaFoldDB" id="A0ABC9D7Z2"/>
<reference evidence="3" key="1">
    <citation type="submission" date="2024-10" db="EMBL/GenBank/DDBJ databases">
        <authorList>
            <person name="Ryan C."/>
        </authorList>
    </citation>
    <scope>NUCLEOTIDE SEQUENCE [LARGE SCALE GENOMIC DNA]</scope>
</reference>
<dbReference type="Gene3D" id="2.40.180.10">
    <property type="entry name" value="Catalase core domain"/>
    <property type="match status" value="1"/>
</dbReference>
<dbReference type="EMBL" id="OZ075141">
    <property type="protein sequence ID" value="CAL5033033.1"/>
    <property type="molecule type" value="Genomic_DNA"/>
</dbReference>
<dbReference type="Pfam" id="PF01477">
    <property type="entry name" value="PLAT"/>
    <property type="match status" value="1"/>
</dbReference>
<dbReference type="PANTHER" id="PTHR31718">
    <property type="entry name" value="PLAT DOMAIN-CONTAINING PROTEIN"/>
    <property type="match status" value="1"/>
</dbReference>
<evidence type="ECO:0000259" key="2">
    <source>
        <dbReference type="PROSITE" id="PS50095"/>
    </source>
</evidence>
<keyword evidence="4" id="KW-1185">Reference proteome</keyword>
<evidence type="ECO:0000313" key="4">
    <source>
        <dbReference type="Proteomes" id="UP001497457"/>
    </source>
</evidence>
<dbReference type="SUPFAM" id="SSF49723">
    <property type="entry name" value="Lipase/lipooxygenase domain (PLAT/LH2 domain)"/>
    <property type="match status" value="1"/>
</dbReference>